<reference evidence="3" key="1">
    <citation type="submission" date="2016-10" db="EMBL/GenBank/DDBJ databases">
        <authorList>
            <person name="Varghese N."/>
            <person name="Submissions S."/>
        </authorList>
    </citation>
    <scope>NUCLEOTIDE SEQUENCE [LARGE SCALE GENOMIC DNA]</scope>
    <source>
        <strain evidence="3">JCM 10271</strain>
    </source>
</reference>
<protein>
    <submittedName>
        <fullName evidence="2">Haem-binding uptake, Tiki superfamily, ChaN</fullName>
    </submittedName>
</protein>
<accession>A0A1I5WJ86</accession>
<dbReference type="SUPFAM" id="SSF159501">
    <property type="entry name" value="EreA/ChaN-like"/>
    <property type="match status" value="1"/>
</dbReference>
<sequence>MAEIAPTALVFEMLTPDQASRITPELVADEAALGEALDWAESGWPDFTMYYPIFAAAPEAAFFGAAVPREDARRASEIGMVEAFGQGADRFGLPEPLPADEQEARQALQAEAHCDALPEEMLPVMVDIQRLRDAKIAEAALDALEAEGGPVVVITGNGHARPDWGAPALIARAAPDVRMATLGQAEEGAPPLPEGFDRIETAPAVDRGDPCAAFH</sequence>
<evidence type="ECO:0000313" key="2">
    <source>
        <dbReference type="EMBL" id="SFQ19749.1"/>
    </source>
</evidence>
<dbReference type="EMBL" id="FOXV01000002">
    <property type="protein sequence ID" value="SFQ19749.1"/>
    <property type="molecule type" value="Genomic_DNA"/>
</dbReference>
<organism evidence="2 3">
    <name type="scientific">Roseivivax halotolerans</name>
    <dbReference type="NCBI Taxonomy" id="93684"/>
    <lineage>
        <taxon>Bacteria</taxon>
        <taxon>Pseudomonadati</taxon>
        <taxon>Pseudomonadota</taxon>
        <taxon>Alphaproteobacteria</taxon>
        <taxon>Rhodobacterales</taxon>
        <taxon>Roseobacteraceae</taxon>
        <taxon>Roseivivax</taxon>
    </lineage>
</organism>
<gene>
    <name evidence="2" type="ORF">SAMN05421853_102389</name>
</gene>
<evidence type="ECO:0000259" key="1">
    <source>
        <dbReference type="Pfam" id="PF04187"/>
    </source>
</evidence>
<feature type="domain" description="Haem-binding uptake Tiki superfamily ChaN" evidence="1">
    <location>
        <begin position="6"/>
        <end position="168"/>
    </location>
</feature>
<evidence type="ECO:0000313" key="3">
    <source>
        <dbReference type="Proteomes" id="UP000243106"/>
    </source>
</evidence>
<dbReference type="Proteomes" id="UP000243106">
    <property type="component" value="Unassembled WGS sequence"/>
</dbReference>
<keyword evidence="3" id="KW-1185">Reference proteome</keyword>
<proteinExistence type="predicted"/>
<dbReference type="InterPro" id="IPR007314">
    <property type="entry name" value="Cofac_haem-bd_dom"/>
</dbReference>
<name>A0A1I5WJ86_9RHOB</name>
<dbReference type="AlphaFoldDB" id="A0A1I5WJ86"/>
<dbReference type="STRING" id="93684.SAMN05421853_102389"/>
<dbReference type="Pfam" id="PF04187">
    <property type="entry name" value="Cofac_haem_bdg"/>
    <property type="match status" value="1"/>
</dbReference>
<dbReference type="Gene3D" id="3.40.50.11550">
    <property type="match status" value="1"/>
</dbReference>